<organism evidence="2 3">
    <name type="scientific">Pseudoalteromonas rubra</name>
    <dbReference type="NCBI Taxonomy" id="43658"/>
    <lineage>
        <taxon>Bacteria</taxon>
        <taxon>Pseudomonadati</taxon>
        <taxon>Pseudomonadota</taxon>
        <taxon>Gammaproteobacteria</taxon>
        <taxon>Alteromonadales</taxon>
        <taxon>Pseudoalteromonadaceae</taxon>
        <taxon>Pseudoalteromonas</taxon>
    </lineage>
</organism>
<proteinExistence type="predicted"/>
<dbReference type="Pfam" id="PF14240">
    <property type="entry name" value="YHYH"/>
    <property type="match status" value="1"/>
</dbReference>
<feature type="compositionally biased region" description="Acidic residues" evidence="1">
    <location>
        <begin position="91"/>
        <end position="115"/>
    </location>
</feature>
<dbReference type="InterPro" id="IPR025924">
    <property type="entry name" value="YHYH_dom"/>
</dbReference>
<feature type="compositionally biased region" description="Acidic residues" evidence="1">
    <location>
        <begin position="67"/>
        <end position="78"/>
    </location>
</feature>
<reference evidence="2 3" key="1">
    <citation type="submission" date="2019-10" db="EMBL/GenBank/DDBJ databases">
        <title>Pseudoalteromonas rubra S4059.</title>
        <authorList>
            <person name="Paulsen S."/>
            <person name="Wang X."/>
        </authorList>
    </citation>
    <scope>NUCLEOTIDE SEQUENCE [LARGE SCALE GENOMIC DNA]</scope>
    <source>
        <strain evidence="2 3">S4059</strain>
    </source>
</reference>
<feature type="compositionally biased region" description="Low complexity" evidence="1">
    <location>
        <begin position="33"/>
        <end position="46"/>
    </location>
</feature>
<evidence type="ECO:0000313" key="2">
    <source>
        <dbReference type="EMBL" id="QPB82876.1"/>
    </source>
</evidence>
<dbReference type="STRING" id="43658.AT705_00580"/>
<dbReference type="AlphaFoldDB" id="A0A5S3UZ88"/>
<evidence type="ECO:0000313" key="3">
    <source>
        <dbReference type="Proteomes" id="UP000305729"/>
    </source>
</evidence>
<evidence type="ECO:0000256" key="1">
    <source>
        <dbReference type="SAM" id="MobiDB-lite"/>
    </source>
</evidence>
<gene>
    <name evidence="2" type="ORF">CWC22_007675</name>
</gene>
<name>A0A5S3UZ88_9GAMM</name>
<accession>A0A5S3UZ88</accession>
<dbReference type="RefSeq" id="WP_138537879.1">
    <property type="nucleotide sequence ID" value="NZ_CP045429.1"/>
</dbReference>
<dbReference type="EMBL" id="CP045429">
    <property type="protein sequence ID" value="QPB82876.1"/>
    <property type="molecule type" value="Genomic_DNA"/>
</dbReference>
<feature type="compositionally biased region" description="Low complexity" evidence="1">
    <location>
        <begin position="79"/>
        <end position="90"/>
    </location>
</feature>
<feature type="compositionally biased region" description="Low complexity" evidence="1">
    <location>
        <begin position="56"/>
        <end position="66"/>
    </location>
</feature>
<protein>
    <submittedName>
        <fullName evidence="2">YHYH protein</fullName>
    </submittedName>
</protein>
<dbReference type="Proteomes" id="UP000305729">
    <property type="component" value="Chromosome 1"/>
</dbReference>
<sequence>MGSTSTIKQPGALNILTVIITATLLGACGSGGSETTTGTSQNTQSTAVDETNSSQSNTDADTASDNSDSDTDNADGDTDSTAGDGDTAPDPGDEDKGDSDTEPDDDEGGSEETPDSPDQNDTLAGWILNSDGATAAIMLDEAGQLAQVNVQAVSALEQSGQQYTVVTASGMPDYQVVVDEEMLSSLSSRPRAASDFATGSPQVAIGDVVEFGQDIGYNSNSSCALDAGQGYWPPGPVCPEVMDRTGTFPNQPTQNTDTCETGLGTVGFWVNGTSVYNWGDGQSYNNERIWQTLAPVAEQYDVDVCGGHAAQGDYHHHYYSSCLAKMVGDTGTGHSPVYGYAADGYAIYGPWESQGELAISSWEVRDYRASAPTGCSDGARSCVLNDQYDVSQGTRNVSSGPGFDTVVRTLSRNELVAENGYFKEDFYWNSTLTEQGGNYLDQYNGHYDEHRGYHYHVTARDDNGKLIPTFPYTIGDRFAGELQSNGLTSCGGIRPGGSGRE</sequence>
<feature type="region of interest" description="Disordered" evidence="1">
    <location>
        <begin position="27"/>
        <end position="124"/>
    </location>
</feature>